<reference evidence="2 3" key="1">
    <citation type="submission" date="2023-12" db="EMBL/GenBank/DDBJ databases">
        <title>Friends and Foes: Symbiotic and Algicidal bacterial influence on Karenia brevis blooms.</title>
        <authorList>
            <person name="Fei C."/>
            <person name="Mohamed A.R."/>
            <person name="Booker A."/>
            <person name="Arshad M."/>
            <person name="Klass S."/>
            <person name="Ahn S."/>
            <person name="Gilbert P.M."/>
            <person name="Heil C.A."/>
            <person name="Martinez J.M."/>
            <person name="Amin S.A."/>
        </authorList>
    </citation>
    <scope>NUCLEOTIDE SEQUENCE [LARGE SCALE GENOMIC DNA]</scope>
    <source>
        <strain evidence="2 3">CE15</strain>
    </source>
</reference>
<comment type="caution">
    <text evidence="2">The sequence shown here is derived from an EMBL/GenBank/DDBJ whole genome shotgun (WGS) entry which is preliminary data.</text>
</comment>
<evidence type="ECO:0000313" key="3">
    <source>
        <dbReference type="Proteomes" id="UP001382455"/>
    </source>
</evidence>
<evidence type="ECO:0000256" key="1">
    <source>
        <dbReference type="SAM" id="Phobius"/>
    </source>
</evidence>
<organism evidence="2 3">
    <name type="scientific">Pseudoalteromonas spongiae</name>
    <dbReference type="NCBI Taxonomy" id="298657"/>
    <lineage>
        <taxon>Bacteria</taxon>
        <taxon>Pseudomonadati</taxon>
        <taxon>Pseudomonadota</taxon>
        <taxon>Gammaproteobacteria</taxon>
        <taxon>Alteromonadales</taxon>
        <taxon>Pseudoalteromonadaceae</taxon>
        <taxon>Pseudoalteromonas</taxon>
    </lineage>
</organism>
<keyword evidence="3" id="KW-1185">Reference proteome</keyword>
<keyword evidence="1" id="KW-1133">Transmembrane helix</keyword>
<feature type="transmembrane region" description="Helical" evidence="1">
    <location>
        <begin position="83"/>
        <end position="104"/>
    </location>
</feature>
<dbReference type="Proteomes" id="UP001382455">
    <property type="component" value="Unassembled WGS sequence"/>
</dbReference>
<name>A0ABU8ESH9_9GAMM</name>
<accession>A0ABU8ESH9</accession>
<keyword evidence="1" id="KW-0472">Membrane</keyword>
<protein>
    <submittedName>
        <fullName evidence="2">Uncharacterized protein</fullName>
    </submittedName>
</protein>
<sequence>MTRKTKRYLEVGFLIAMLCLTLFSQYRTHQMALKISIEREHLIFEKIERIKSGELVLSVDDQVELLTYSATRDFERSTMESNYWYRQIMCTLLYLVILSIQFQLKIKIIKWLKRHVPWFFDKY</sequence>
<feature type="transmembrane region" description="Helical" evidence="1">
    <location>
        <begin position="7"/>
        <end position="26"/>
    </location>
</feature>
<dbReference type="RefSeq" id="WP_100913782.1">
    <property type="nucleotide sequence ID" value="NZ_CP023398.1"/>
</dbReference>
<dbReference type="EMBL" id="JBAWKS010000001">
    <property type="protein sequence ID" value="MEI4549939.1"/>
    <property type="molecule type" value="Genomic_DNA"/>
</dbReference>
<keyword evidence="1" id="KW-0812">Transmembrane</keyword>
<gene>
    <name evidence="2" type="ORF">WAE96_09645</name>
</gene>
<proteinExistence type="predicted"/>
<evidence type="ECO:0000313" key="2">
    <source>
        <dbReference type="EMBL" id="MEI4549939.1"/>
    </source>
</evidence>